<gene>
    <name evidence="3" type="ORF">H5410_003082</name>
</gene>
<sequence>MGSSWTPTFSMTNNLRLSPLTISSLECGRRTRVYSLELNLMSTHSHWPSIANQLGDPPFGRFHRHLALSFSIIIFGSLGLSTLWVWLEHRLKQNLKGPSYAMHSIQNLESYRDDKKRALSCGTKGEDKTFLRFVEWVQRISNLYFFILSAAFVPFFLGSIKCALKDSSCDSPIPKNLMLTILASNASSSSTKVFKYPHTRNDSLFTQWFILTQDEEGLFKPCNWVECKDCAAEDPLMTLVEIVDELGDPSFNQLIAFSVLPSTSSYSGSSVLLRGTNKRLTDSSFLHLSIHALLGIGPRFHETIDDAIPIDEQRLCTTSNMEFDSDEEVDPAQAGDEVEVGDAMED</sequence>
<accession>A0A9J6B3N9</accession>
<dbReference type="Proteomes" id="UP000824120">
    <property type="component" value="Chromosome 1"/>
</dbReference>
<keyword evidence="2" id="KW-0812">Transmembrane</keyword>
<organism evidence="3 4">
    <name type="scientific">Solanum commersonii</name>
    <name type="common">Commerson's wild potato</name>
    <name type="synonym">Commerson's nightshade</name>
    <dbReference type="NCBI Taxonomy" id="4109"/>
    <lineage>
        <taxon>Eukaryota</taxon>
        <taxon>Viridiplantae</taxon>
        <taxon>Streptophyta</taxon>
        <taxon>Embryophyta</taxon>
        <taxon>Tracheophyta</taxon>
        <taxon>Spermatophyta</taxon>
        <taxon>Magnoliopsida</taxon>
        <taxon>eudicotyledons</taxon>
        <taxon>Gunneridae</taxon>
        <taxon>Pentapetalae</taxon>
        <taxon>asterids</taxon>
        <taxon>lamiids</taxon>
        <taxon>Solanales</taxon>
        <taxon>Solanaceae</taxon>
        <taxon>Solanoideae</taxon>
        <taxon>Solaneae</taxon>
        <taxon>Solanum</taxon>
    </lineage>
</organism>
<reference evidence="3 4" key="1">
    <citation type="submission" date="2020-09" db="EMBL/GenBank/DDBJ databases">
        <title>De no assembly of potato wild relative species, Solanum commersonii.</title>
        <authorList>
            <person name="Cho K."/>
        </authorList>
    </citation>
    <scope>NUCLEOTIDE SEQUENCE [LARGE SCALE GENOMIC DNA]</scope>
    <source>
        <strain evidence="3">LZ3.2</strain>
        <tissue evidence="3">Leaf</tissue>
    </source>
</reference>
<comment type="caution">
    <text evidence="3">The sequence shown here is derived from an EMBL/GenBank/DDBJ whole genome shotgun (WGS) entry which is preliminary data.</text>
</comment>
<evidence type="ECO:0000313" key="4">
    <source>
        <dbReference type="Proteomes" id="UP000824120"/>
    </source>
</evidence>
<feature type="compositionally biased region" description="Acidic residues" evidence="1">
    <location>
        <begin position="323"/>
        <end position="346"/>
    </location>
</feature>
<protein>
    <submittedName>
        <fullName evidence="3">Uncharacterized protein</fullName>
    </submittedName>
</protein>
<evidence type="ECO:0000256" key="1">
    <source>
        <dbReference type="SAM" id="MobiDB-lite"/>
    </source>
</evidence>
<name>A0A9J6B3N9_SOLCO</name>
<proteinExistence type="predicted"/>
<dbReference type="EMBL" id="JACXVP010000001">
    <property type="protein sequence ID" value="KAG5631365.1"/>
    <property type="molecule type" value="Genomic_DNA"/>
</dbReference>
<keyword evidence="2" id="KW-1133">Transmembrane helix</keyword>
<evidence type="ECO:0000313" key="3">
    <source>
        <dbReference type="EMBL" id="KAG5631365.1"/>
    </source>
</evidence>
<evidence type="ECO:0000256" key="2">
    <source>
        <dbReference type="SAM" id="Phobius"/>
    </source>
</evidence>
<dbReference type="AlphaFoldDB" id="A0A9J6B3N9"/>
<keyword evidence="4" id="KW-1185">Reference proteome</keyword>
<feature type="transmembrane region" description="Helical" evidence="2">
    <location>
        <begin position="66"/>
        <end position="87"/>
    </location>
</feature>
<keyword evidence="2" id="KW-0472">Membrane</keyword>
<feature type="transmembrane region" description="Helical" evidence="2">
    <location>
        <begin position="142"/>
        <end position="160"/>
    </location>
</feature>
<feature type="region of interest" description="Disordered" evidence="1">
    <location>
        <begin position="322"/>
        <end position="346"/>
    </location>
</feature>
<dbReference type="OrthoDB" id="1329081at2759"/>